<dbReference type="Proteomes" id="UP001341444">
    <property type="component" value="Unassembled WGS sequence"/>
</dbReference>
<reference evidence="3 4" key="1">
    <citation type="submission" date="2023-03" db="EMBL/GenBank/DDBJ databases">
        <title>Bacillus Genome Sequencing.</title>
        <authorList>
            <person name="Dunlap C."/>
        </authorList>
    </citation>
    <scope>NUCLEOTIDE SEQUENCE [LARGE SCALE GENOMIC DNA]</scope>
    <source>
        <strain evidence="3 4">B-23453</strain>
    </source>
</reference>
<accession>A0ABU6MHZ5</accession>
<dbReference type="RefSeq" id="WP_157090630.1">
    <property type="nucleotide sequence ID" value="NZ_JARMAB010000021.1"/>
</dbReference>
<dbReference type="InterPro" id="IPR036526">
    <property type="entry name" value="C-N_Hydrolase_sf"/>
</dbReference>
<dbReference type="SUPFAM" id="SSF56317">
    <property type="entry name" value="Carbon-nitrogen hydrolase"/>
    <property type="match status" value="1"/>
</dbReference>
<evidence type="ECO:0000259" key="2">
    <source>
        <dbReference type="PROSITE" id="PS50263"/>
    </source>
</evidence>
<keyword evidence="4" id="KW-1185">Reference proteome</keyword>
<comment type="similarity">
    <text evidence="1">Belongs to the carbon-nitrogen hydrolase superfamily. NIT1/NIT2 family.</text>
</comment>
<organism evidence="3 4">
    <name type="scientific">Heyndrickxia acidicola</name>
    <dbReference type="NCBI Taxonomy" id="209389"/>
    <lineage>
        <taxon>Bacteria</taxon>
        <taxon>Bacillati</taxon>
        <taxon>Bacillota</taxon>
        <taxon>Bacilli</taxon>
        <taxon>Bacillales</taxon>
        <taxon>Bacillaceae</taxon>
        <taxon>Heyndrickxia</taxon>
    </lineage>
</organism>
<dbReference type="Gene3D" id="3.60.110.10">
    <property type="entry name" value="Carbon-nitrogen hydrolase"/>
    <property type="match status" value="1"/>
</dbReference>
<dbReference type="Pfam" id="PF00795">
    <property type="entry name" value="CN_hydrolase"/>
    <property type="match status" value="1"/>
</dbReference>
<evidence type="ECO:0000313" key="4">
    <source>
        <dbReference type="Proteomes" id="UP001341444"/>
    </source>
</evidence>
<dbReference type="PANTHER" id="PTHR23088">
    <property type="entry name" value="NITRILASE-RELATED"/>
    <property type="match status" value="1"/>
</dbReference>
<dbReference type="InterPro" id="IPR003010">
    <property type="entry name" value="C-N_Hydrolase"/>
</dbReference>
<dbReference type="CDD" id="cd07583">
    <property type="entry name" value="nitrilase_5"/>
    <property type="match status" value="1"/>
</dbReference>
<comment type="caution">
    <text evidence="3">The sequence shown here is derived from an EMBL/GenBank/DDBJ whole genome shotgun (WGS) entry which is preliminary data.</text>
</comment>
<dbReference type="PANTHER" id="PTHR23088:SF27">
    <property type="entry name" value="DEAMINATED GLUTATHIONE AMIDASE"/>
    <property type="match status" value="1"/>
</dbReference>
<sequence>MLKKMACIQMDIHFGQPEKNYENAEKWIHKASEEKCDLVILPELWTTGYDLTRLSEIADEEAKQTFKFLKRCSLTYQVDIIGGSIAKKTAQGHYNTMLIVDREGNFIKEYSKLHLFKLMDEHLFLQHGTNSGEFTLYGESFSGAICYDIRFPEWIRKPFLEGASALFVSAEWPKPRLSHWRNLLIARAIENQCYVIACNRVGNDPNNTFGGHSLIIDPWGEILAEGGEDEGLVIKEADFSLVKEVRRKIPVFSDRLPEYY</sequence>
<dbReference type="EMBL" id="JARMAB010000021">
    <property type="protein sequence ID" value="MED1204289.1"/>
    <property type="molecule type" value="Genomic_DNA"/>
</dbReference>
<dbReference type="PROSITE" id="PS50263">
    <property type="entry name" value="CN_HYDROLASE"/>
    <property type="match status" value="1"/>
</dbReference>
<protein>
    <submittedName>
        <fullName evidence="3">Carbon-nitrogen family hydrolase</fullName>
    </submittedName>
</protein>
<gene>
    <name evidence="3" type="ORF">P4T90_14670</name>
</gene>
<feature type="domain" description="CN hydrolase" evidence="2">
    <location>
        <begin position="3"/>
        <end position="241"/>
    </location>
</feature>
<name>A0ABU6MHZ5_9BACI</name>
<keyword evidence="3" id="KW-0378">Hydrolase</keyword>
<evidence type="ECO:0000313" key="3">
    <source>
        <dbReference type="EMBL" id="MED1204289.1"/>
    </source>
</evidence>
<proteinExistence type="inferred from homology"/>
<dbReference type="GO" id="GO:0016787">
    <property type="term" value="F:hydrolase activity"/>
    <property type="evidence" value="ECO:0007669"/>
    <property type="project" value="UniProtKB-KW"/>
</dbReference>
<evidence type="ECO:0000256" key="1">
    <source>
        <dbReference type="ARBA" id="ARBA00010613"/>
    </source>
</evidence>